<dbReference type="SUPFAM" id="SSF48452">
    <property type="entry name" value="TPR-like"/>
    <property type="match status" value="1"/>
</dbReference>
<accession>A0A1M5L0U2</accession>
<dbReference type="PROSITE" id="PS50005">
    <property type="entry name" value="TPR"/>
    <property type="match status" value="1"/>
</dbReference>
<evidence type="ECO:0000313" key="4">
    <source>
        <dbReference type="Proteomes" id="UP000184074"/>
    </source>
</evidence>
<sequence length="178" mass="19491">MRLIIAALFAASAASAESCPPAPNHTDAIQNLVSQYKSSSQLEARSLTGQLWALWTDAPDQKAQALLDEGMRLISTFDFDGSKAVLDELVAYCPDYAEGYNQRAFAQFLAKDYDGALADLDRTLEIIPNHIGAISGRGMTLIGMGRRPEGEDAIRDALELNPWLSERRFLTEPEGTDI</sequence>
<dbReference type="InterPro" id="IPR011990">
    <property type="entry name" value="TPR-like_helical_dom_sf"/>
</dbReference>
<evidence type="ECO:0000256" key="2">
    <source>
        <dbReference type="SAM" id="SignalP"/>
    </source>
</evidence>
<feature type="chain" id="PRO_5013382133" evidence="2">
    <location>
        <begin position="17"/>
        <end position="178"/>
    </location>
</feature>
<keyword evidence="1" id="KW-0802">TPR repeat</keyword>
<gene>
    <name evidence="3" type="ORF">SAMN05444003_0036</name>
</gene>
<feature type="repeat" description="TPR" evidence="1">
    <location>
        <begin position="97"/>
        <end position="130"/>
    </location>
</feature>
<dbReference type="RefSeq" id="WP_072898365.1">
    <property type="nucleotide sequence ID" value="NZ_FQXB01000001.1"/>
</dbReference>
<dbReference type="AlphaFoldDB" id="A0A1M5L0U2"/>
<protein>
    <submittedName>
        <fullName evidence="3">Uncharacterized protein</fullName>
    </submittedName>
</protein>
<proteinExistence type="predicted"/>
<organism evidence="3 4">
    <name type="scientific">Cognatiyoonia sediminum</name>
    <dbReference type="NCBI Taxonomy" id="1508389"/>
    <lineage>
        <taxon>Bacteria</taxon>
        <taxon>Pseudomonadati</taxon>
        <taxon>Pseudomonadota</taxon>
        <taxon>Alphaproteobacteria</taxon>
        <taxon>Rhodobacterales</taxon>
        <taxon>Paracoccaceae</taxon>
        <taxon>Cognatiyoonia</taxon>
    </lineage>
</organism>
<evidence type="ECO:0000313" key="3">
    <source>
        <dbReference type="EMBL" id="SHG58704.1"/>
    </source>
</evidence>
<dbReference type="Proteomes" id="UP000184074">
    <property type="component" value="Unassembled WGS sequence"/>
</dbReference>
<dbReference type="InterPro" id="IPR019734">
    <property type="entry name" value="TPR_rpt"/>
</dbReference>
<evidence type="ECO:0000256" key="1">
    <source>
        <dbReference type="PROSITE-ProRule" id="PRU00339"/>
    </source>
</evidence>
<reference evidence="3 4" key="1">
    <citation type="submission" date="2016-11" db="EMBL/GenBank/DDBJ databases">
        <authorList>
            <person name="Jaros S."/>
            <person name="Januszkiewicz K."/>
            <person name="Wedrychowicz H."/>
        </authorList>
    </citation>
    <scope>NUCLEOTIDE SEQUENCE [LARGE SCALE GENOMIC DNA]</scope>
    <source>
        <strain evidence="3 4">DSM 28715</strain>
    </source>
</reference>
<dbReference type="STRING" id="1508389.SAMN05444003_0036"/>
<dbReference type="Gene3D" id="1.25.40.10">
    <property type="entry name" value="Tetratricopeptide repeat domain"/>
    <property type="match status" value="1"/>
</dbReference>
<name>A0A1M5L0U2_9RHOB</name>
<keyword evidence="2" id="KW-0732">Signal</keyword>
<dbReference type="OrthoDB" id="9815010at2"/>
<dbReference type="SMART" id="SM00028">
    <property type="entry name" value="TPR"/>
    <property type="match status" value="2"/>
</dbReference>
<dbReference type="EMBL" id="FQXB01000001">
    <property type="protein sequence ID" value="SHG58704.1"/>
    <property type="molecule type" value="Genomic_DNA"/>
</dbReference>
<keyword evidence="4" id="KW-1185">Reference proteome</keyword>
<feature type="signal peptide" evidence="2">
    <location>
        <begin position="1"/>
        <end position="16"/>
    </location>
</feature>